<proteinExistence type="predicted"/>
<sequence>MANKVVALFVCLVLVATVVPATMATEDFYKACFTESYKLCLPEKHSHSLCEKLCDEGCEALEKLAKLGAKIDIVKGTIDGVSAFDIDKLKGTLSGYKILPKKN</sequence>
<feature type="chain" id="PRO_5014918974" evidence="1">
    <location>
        <begin position="25"/>
        <end position="103"/>
    </location>
</feature>
<evidence type="ECO:0000256" key="1">
    <source>
        <dbReference type="SAM" id="SignalP"/>
    </source>
</evidence>
<protein>
    <submittedName>
        <fullName evidence="2">Uncharacterized protein</fullName>
    </submittedName>
</protein>
<evidence type="ECO:0000313" key="2">
    <source>
        <dbReference type="EMBL" id="SPC82115.1"/>
    </source>
</evidence>
<dbReference type="EMBL" id="OIVN01000557">
    <property type="protein sequence ID" value="SPC82115.1"/>
    <property type="molecule type" value="Genomic_DNA"/>
</dbReference>
<organism evidence="2">
    <name type="scientific">Fagus sylvatica</name>
    <name type="common">Beechnut</name>
    <dbReference type="NCBI Taxonomy" id="28930"/>
    <lineage>
        <taxon>Eukaryota</taxon>
        <taxon>Viridiplantae</taxon>
        <taxon>Streptophyta</taxon>
        <taxon>Embryophyta</taxon>
        <taxon>Tracheophyta</taxon>
        <taxon>Spermatophyta</taxon>
        <taxon>Magnoliopsida</taxon>
        <taxon>eudicotyledons</taxon>
        <taxon>Gunneridae</taxon>
        <taxon>Pentapetalae</taxon>
        <taxon>rosids</taxon>
        <taxon>fabids</taxon>
        <taxon>Fagales</taxon>
        <taxon>Fagaceae</taxon>
        <taxon>Fagus</taxon>
    </lineage>
</organism>
<keyword evidence="1" id="KW-0732">Signal</keyword>
<dbReference type="Gene3D" id="1.10.287.720">
    <property type="entry name" value="Pollen allergen ole e 6"/>
    <property type="match status" value="1"/>
</dbReference>
<feature type="signal peptide" evidence="1">
    <location>
        <begin position="1"/>
        <end position="24"/>
    </location>
</feature>
<dbReference type="InterPro" id="IPR036466">
    <property type="entry name" value="Pollen_allergen_ole-e-6_sf"/>
</dbReference>
<accession>A0A2N9F4V3</accession>
<gene>
    <name evidence="2" type="ORF">FSB_LOCUS9997</name>
</gene>
<name>A0A2N9F4V3_FAGSY</name>
<reference evidence="2" key="1">
    <citation type="submission" date="2018-02" db="EMBL/GenBank/DDBJ databases">
        <authorList>
            <person name="Cohen D.B."/>
            <person name="Kent A.D."/>
        </authorList>
    </citation>
    <scope>NUCLEOTIDE SEQUENCE</scope>
</reference>
<dbReference type="AlphaFoldDB" id="A0A2N9F4V3"/>
<dbReference type="SUPFAM" id="SSF111388">
    <property type="entry name" value="Pollen allergen ole e 6"/>
    <property type="match status" value="1"/>
</dbReference>